<sequence>MPHWLRRCGRARRRRRSSGSCLRTSGCRVRRPWCRASRTIGAAGKGPRTL</sequence>
<protein>
    <submittedName>
        <fullName evidence="1">Uncharacterized protein</fullName>
    </submittedName>
</protein>
<dbReference type="EMBL" id="JADOXO010000037">
    <property type="protein sequence ID" value="KAF9817819.1"/>
    <property type="molecule type" value="Genomic_DNA"/>
</dbReference>
<dbReference type="Proteomes" id="UP000639403">
    <property type="component" value="Unassembled WGS sequence"/>
</dbReference>
<reference evidence="1" key="1">
    <citation type="submission" date="2020-11" db="EMBL/GenBank/DDBJ databases">
        <authorList>
            <person name="Koelle M."/>
            <person name="Horta M.A.C."/>
            <person name="Nowrousian M."/>
            <person name="Ohm R.A."/>
            <person name="Benz P."/>
            <person name="Pilgard A."/>
        </authorList>
    </citation>
    <scope>NUCLEOTIDE SEQUENCE</scope>
    <source>
        <strain evidence="1">FPRL280</strain>
    </source>
</reference>
<reference evidence="1" key="2">
    <citation type="journal article" name="Front. Microbiol.">
        <title>Degradative Capacity of Two Strains of Rhodonia placenta: From Phenotype to Genotype.</title>
        <authorList>
            <person name="Kolle M."/>
            <person name="Horta M.A.C."/>
            <person name="Nowrousian M."/>
            <person name="Ohm R.A."/>
            <person name="Benz J.P."/>
            <person name="Pilgard A."/>
        </authorList>
    </citation>
    <scope>NUCLEOTIDE SEQUENCE</scope>
    <source>
        <strain evidence="1">FPRL280</strain>
    </source>
</reference>
<dbReference type="AlphaFoldDB" id="A0A8H7P699"/>
<gene>
    <name evidence="1" type="ORF">IEO21_03161</name>
</gene>
<evidence type="ECO:0000313" key="1">
    <source>
        <dbReference type="EMBL" id="KAF9817819.1"/>
    </source>
</evidence>
<proteinExistence type="predicted"/>
<name>A0A8H7P699_9APHY</name>
<comment type="caution">
    <text evidence="1">The sequence shown here is derived from an EMBL/GenBank/DDBJ whole genome shotgun (WGS) entry which is preliminary data.</text>
</comment>
<evidence type="ECO:0000313" key="2">
    <source>
        <dbReference type="Proteomes" id="UP000639403"/>
    </source>
</evidence>
<organism evidence="1 2">
    <name type="scientific">Rhodonia placenta</name>
    <dbReference type="NCBI Taxonomy" id="104341"/>
    <lineage>
        <taxon>Eukaryota</taxon>
        <taxon>Fungi</taxon>
        <taxon>Dikarya</taxon>
        <taxon>Basidiomycota</taxon>
        <taxon>Agaricomycotina</taxon>
        <taxon>Agaricomycetes</taxon>
        <taxon>Polyporales</taxon>
        <taxon>Adustoporiaceae</taxon>
        <taxon>Rhodonia</taxon>
    </lineage>
</organism>
<accession>A0A8H7P699</accession>